<feature type="transmembrane region" description="Helical" evidence="1">
    <location>
        <begin position="117"/>
        <end position="133"/>
    </location>
</feature>
<evidence type="ECO:0000259" key="2">
    <source>
        <dbReference type="PROSITE" id="PS50076"/>
    </source>
</evidence>
<dbReference type="CDD" id="cd06257">
    <property type="entry name" value="DnaJ"/>
    <property type="match status" value="1"/>
</dbReference>
<feature type="transmembrane region" description="Helical" evidence="1">
    <location>
        <begin position="138"/>
        <end position="157"/>
    </location>
</feature>
<name>A0A841AGW5_9MICO</name>
<evidence type="ECO:0000256" key="1">
    <source>
        <dbReference type="SAM" id="Phobius"/>
    </source>
</evidence>
<gene>
    <name evidence="3" type="ORF">HD599_001393</name>
</gene>
<dbReference type="InterPro" id="IPR001623">
    <property type="entry name" value="DnaJ_domain"/>
</dbReference>
<feature type="domain" description="J" evidence="2">
    <location>
        <begin position="5"/>
        <end position="80"/>
    </location>
</feature>
<dbReference type="RefSeq" id="WP_184235181.1">
    <property type="nucleotide sequence ID" value="NZ_JACHMJ010000001.1"/>
</dbReference>
<keyword evidence="4" id="KW-1185">Reference proteome</keyword>
<reference evidence="3 4" key="1">
    <citation type="submission" date="2020-08" db="EMBL/GenBank/DDBJ databases">
        <title>Sequencing the genomes of 1000 actinobacteria strains.</title>
        <authorList>
            <person name="Klenk H.-P."/>
        </authorList>
    </citation>
    <scope>NUCLEOTIDE SEQUENCE [LARGE SCALE GENOMIC DNA]</scope>
    <source>
        <strain evidence="3 4">DSM 105784</strain>
    </source>
</reference>
<accession>A0A841AGW5</accession>
<organism evidence="3 4">
    <name type="scientific">Conyzicola lurida</name>
    <dbReference type="NCBI Taxonomy" id="1172621"/>
    <lineage>
        <taxon>Bacteria</taxon>
        <taxon>Bacillati</taxon>
        <taxon>Actinomycetota</taxon>
        <taxon>Actinomycetes</taxon>
        <taxon>Micrococcales</taxon>
        <taxon>Microbacteriaceae</taxon>
        <taxon>Conyzicola</taxon>
    </lineage>
</organism>
<protein>
    <recommendedName>
        <fullName evidence="2">J domain-containing protein</fullName>
    </recommendedName>
</protein>
<keyword evidence="1" id="KW-1133">Transmembrane helix</keyword>
<dbReference type="Pfam" id="PF00226">
    <property type="entry name" value="DnaJ"/>
    <property type="match status" value="1"/>
</dbReference>
<dbReference type="Gene3D" id="1.10.287.110">
    <property type="entry name" value="DnaJ domain"/>
    <property type="match status" value="1"/>
</dbReference>
<keyword evidence="1" id="KW-0812">Transmembrane</keyword>
<feature type="transmembrane region" description="Helical" evidence="1">
    <location>
        <begin position="88"/>
        <end position="111"/>
    </location>
</feature>
<dbReference type="AlphaFoldDB" id="A0A841AGW5"/>
<comment type="caution">
    <text evidence="3">The sequence shown here is derived from an EMBL/GenBank/DDBJ whole genome shotgun (WGS) entry which is preliminary data.</text>
</comment>
<dbReference type="EMBL" id="JACHMJ010000001">
    <property type="protein sequence ID" value="MBB5843070.1"/>
    <property type="molecule type" value="Genomic_DNA"/>
</dbReference>
<dbReference type="SMART" id="SM00271">
    <property type="entry name" value="DnaJ"/>
    <property type="match status" value="1"/>
</dbReference>
<dbReference type="Proteomes" id="UP000536685">
    <property type="component" value="Unassembled WGS sequence"/>
</dbReference>
<sequence>MSPEEAAALLGVSVDATPAEVERAYRRRARTVHPDRLVGASDGQITSAAGEFARLTRAHESMLRHLADRPVEAILEPEYGSRPAPPRWVILGWLGVILVAGVISFYGGVFPYSTADVVLRLLPLAAVATAYALTSKPVFYAATLALLAVSVLVTLALATFGSLIALGLLVLPVVGLLVLGRRARM</sequence>
<keyword evidence="1" id="KW-0472">Membrane</keyword>
<dbReference type="PROSITE" id="PS50076">
    <property type="entry name" value="DNAJ_2"/>
    <property type="match status" value="1"/>
</dbReference>
<dbReference type="InterPro" id="IPR036869">
    <property type="entry name" value="J_dom_sf"/>
</dbReference>
<proteinExistence type="predicted"/>
<evidence type="ECO:0000313" key="4">
    <source>
        <dbReference type="Proteomes" id="UP000536685"/>
    </source>
</evidence>
<dbReference type="SUPFAM" id="SSF46565">
    <property type="entry name" value="Chaperone J-domain"/>
    <property type="match status" value="1"/>
</dbReference>
<evidence type="ECO:0000313" key="3">
    <source>
        <dbReference type="EMBL" id="MBB5843070.1"/>
    </source>
</evidence>